<proteinExistence type="predicted"/>
<protein>
    <submittedName>
        <fullName evidence="5">WD domain-containing protein</fullName>
    </submittedName>
</protein>
<evidence type="ECO:0000256" key="2">
    <source>
        <dbReference type="ARBA" id="ARBA00022737"/>
    </source>
</evidence>
<dbReference type="SUPFAM" id="SSF50978">
    <property type="entry name" value="WD40 repeat-like"/>
    <property type="match status" value="1"/>
</dbReference>
<feature type="region of interest" description="Disordered" evidence="4">
    <location>
        <begin position="574"/>
        <end position="598"/>
    </location>
</feature>
<sequence length="970" mass="106238">MAAMLSTSSRMSQSSSLTLVPEEEDQLYHGHHGHEDDVSRTQVEEFPSTVFTHHDPVDQSLSAVDAFAPPSLIIDTVDDDDDADDIALRRERDRSRSPGRTLYRVTPRRTPTSVHSSPVGHHSLQPSLKKSSSFHTFNPPPDRFIPPRGPRPLDTSPYRLSRSPRHLPPNERRFRHRDPLIDPFTSPSRHRARSVPSRIETFHTGSFPRSVPRYLTDEDPSADGTPDGRPMGPPAVWRMQGSSSPRNFSPVGVEDGAGGFVSSGTGAPMFVADFLCRSTSAGNRKRHEARVAAALDIDQARRVFGVGREIGWDVDLPTRGMRAYEEVGWLGESEKERELALKSHRATSPPTRAIPATPFRVLDAPLLRDDFYCTTLAYSHTAHAIAVGLGNRVYIWSETGGAESPPLRHQPVANYVTSLSFSSVEGGHSILAVGRQNGDVSLWSTFDDEVRFELALPHAVSCLAWRPSGAKKKADLPPIPGVPLNAEELAIGDETGTVWYYAVVWTTPQEMREKRNRGNLTLIAKIQAHSQQICGFAWSPDGTILATGGNDNRCLLFDIPGVFTRHIVQMPSKSTLSSVRTAGSVESRSSEESHQRRNHHCPIYSNLQAMYTSLSRSPHSSNPYLSSASMPRNRLTVGDVMATLVRSRRRSSLSASQASTVPSVPPFRTIYIPLNRQKHTLHHSAAVKAIAFAPWEPSLLATGGGSNDRCIHFYHAPSGSCLATINVHAQVTSLIWSRTRREIAATFGYAQPEHPYRIAVFAWPSCKQVVAIPWNSSGECGGRADSEANVECGRALWAISYPGGPNEIPDSSKDSKKKKGQRKPSQSDAESQLHSQSHNRTSTSEESEPSLRVTARHGHKVPPIAVRADAAQDEQSEQAKGQSKGKEKAKGNGVAGGAGTRKGYREGGRWWSRTAEEGCIVVVSSNERVNFHEVWSGAKKSTAGRSGMLGGSKILETLQGIEDAGEEVIR</sequence>
<name>A0A162IFF7_9EURO</name>
<dbReference type="GO" id="GO:1905786">
    <property type="term" value="P:positive regulation of anaphase-promoting complex-dependent catabolic process"/>
    <property type="evidence" value="ECO:0007669"/>
    <property type="project" value="TreeGrafter"/>
</dbReference>
<dbReference type="PROSITE" id="PS50294">
    <property type="entry name" value="WD_REPEATS_REGION"/>
    <property type="match status" value="1"/>
</dbReference>
<dbReference type="PROSITE" id="PS50082">
    <property type="entry name" value="WD_REPEATS_2"/>
    <property type="match status" value="1"/>
</dbReference>
<evidence type="ECO:0000256" key="4">
    <source>
        <dbReference type="SAM" id="MobiDB-lite"/>
    </source>
</evidence>
<feature type="compositionally biased region" description="Basic and acidic residues" evidence="4">
    <location>
        <begin position="168"/>
        <end position="180"/>
    </location>
</feature>
<feature type="compositionally biased region" description="Polar residues" evidence="4">
    <location>
        <begin position="124"/>
        <end position="136"/>
    </location>
</feature>
<reference evidence="5 6" key="1">
    <citation type="journal article" date="2016" name="Genome Biol. Evol.">
        <title>Divergent and convergent evolution of fungal pathogenicity.</title>
        <authorList>
            <person name="Shang Y."/>
            <person name="Xiao G."/>
            <person name="Zheng P."/>
            <person name="Cen K."/>
            <person name="Zhan S."/>
            <person name="Wang C."/>
        </authorList>
    </citation>
    <scope>NUCLEOTIDE SEQUENCE [LARGE SCALE GENOMIC DNA]</scope>
    <source>
        <strain evidence="5 6">ARSEF 7405</strain>
    </source>
</reference>
<comment type="caution">
    <text evidence="5">The sequence shown here is derived from an EMBL/GenBank/DDBJ whole genome shotgun (WGS) entry which is preliminary data.</text>
</comment>
<dbReference type="InterPro" id="IPR033010">
    <property type="entry name" value="Cdc20/Fizzy"/>
</dbReference>
<dbReference type="InterPro" id="IPR036322">
    <property type="entry name" value="WD40_repeat_dom_sf"/>
</dbReference>
<dbReference type="Pfam" id="PF00400">
    <property type="entry name" value="WD40"/>
    <property type="match status" value="1"/>
</dbReference>
<dbReference type="GO" id="GO:0005680">
    <property type="term" value="C:anaphase-promoting complex"/>
    <property type="evidence" value="ECO:0007669"/>
    <property type="project" value="TreeGrafter"/>
</dbReference>
<organism evidence="5 6">
    <name type="scientific">Ascosphaera apis ARSEF 7405</name>
    <dbReference type="NCBI Taxonomy" id="392613"/>
    <lineage>
        <taxon>Eukaryota</taxon>
        <taxon>Fungi</taxon>
        <taxon>Dikarya</taxon>
        <taxon>Ascomycota</taxon>
        <taxon>Pezizomycotina</taxon>
        <taxon>Eurotiomycetes</taxon>
        <taxon>Eurotiomycetidae</taxon>
        <taxon>Onygenales</taxon>
        <taxon>Ascosphaeraceae</taxon>
        <taxon>Ascosphaera</taxon>
    </lineage>
</organism>
<evidence type="ECO:0000313" key="5">
    <source>
        <dbReference type="EMBL" id="KZZ92643.1"/>
    </source>
</evidence>
<dbReference type="PANTHER" id="PTHR19918">
    <property type="entry name" value="CELL DIVISION CYCLE 20 CDC20 FIZZY -RELATED"/>
    <property type="match status" value="1"/>
</dbReference>
<dbReference type="Proteomes" id="UP000242877">
    <property type="component" value="Unassembled WGS sequence"/>
</dbReference>
<dbReference type="GO" id="GO:1990757">
    <property type="term" value="F:ubiquitin ligase activator activity"/>
    <property type="evidence" value="ECO:0007669"/>
    <property type="project" value="TreeGrafter"/>
</dbReference>
<feature type="compositionally biased region" description="Low complexity" evidence="4">
    <location>
        <begin position="1"/>
        <end position="19"/>
    </location>
</feature>
<evidence type="ECO:0000313" key="6">
    <source>
        <dbReference type="Proteomes" id="UP000242877"/>
    </source>
</evidence>
<accession>A0A162IFF7</accession>
<gene>
    <name evidence="5" type="ORF">AAP_02724</name>
</gene>
<dbReference type="Gene3D" id="2.130.10.10">
    <property type="entry name" value="YVTN repeat-like/Quinoprotein amine dehydrogenase"/>
    <property type="match status" value="2"/>
</dbReference>
<feature type="repeat" description="WD" evidence="3">
    <location>
        <begin position="526"/>
        <end position="559"/>
    </location>
</feature>
<dbReference type="SMART" id="SM00320">
    <property type="entry name" value="WD40"/>
    <property type="match status" value="5"/>
</dbReference>
<feature type="region of interest" description="Disordered" evidence="4">
    <location>
        <begin position="1"/>
        <end position="39"/>
    </location>
</feature>
<dbReference type="VEuPathDB" id="FungiDB:AAP_02724"/>
<dbReference type="AlphaFoldDB" id="A0A162IFF7"/>
<feature type="region of interest" description="Disordered" evidence="4">
    <location>
        <begin position="803"/>
        <end position="901"/>
    </location>
</feature>
<feature type="compositionally biased region" description="Pro residues" evidence="4">
    <location>
        <begin position="138"/>
        <end position="150"/>
    </location>
</feature>
<dbReference type="InterPro" id="IPR001680">
    <property type="entry name" value="WD40_rpt"/>
</dbReference>
<dbReference type="OrthoDB" id="10263272at2759"/>
<dbReference type="GO" id="GO:0010997">
    <property type="term" value="F:anaphase-promoting complex binding"/>
    <property type="evidence" value="ECO:0007669"/>
    <property type="project" value="InterPro"/>
</dbReference>
<keyword evidence="1 3" id="KW-0853">WD repeat</keyword>
<feature type="compositionally biased region" description="Polar residues" evidence="4">
    <location>
        <begin position="828"/>
        <end position="844"/>
    </location>
</feature>
<dbReference type="InterPro" id="IPR015943">
    <property type="entry name" value="WD40/YVTN_repeat-like_dom_sf"/>
</dbReference>
<keyword evidence="6" id="KW-1185">Reference proteome</keyword>
<dbReference type="EMBL" id="AZGZ01000010">
    <property type="protein sequence ID" value="KZZ92643.1"/>
    <property type="molecule type" value="Genomic_DNA"/>
</dbReference>
<dbReference type="GO" id="GO:0031145">
    <property type="term" value="P:anaphase-promoting complex-dependent catabolic process"/>
    <property type="evidence" value="ECO:0007669"/>
    <property type="project" value="TreeGrafter"/>
</dbReference>
<feature type="region of interest" description="Disordered" evidence="4">
    <location>
        <begin position="88"/>
        <end position="251"/>
    </location>
</feature>
<dbReference type="PANTHER" id="PTHR19918:SF5">
    <property type="entry name" value="MEIOSIS-SPECIFIC APC_C ACTIVATOR PROTEIN AMA1"/>
    <property type="match status" value="1"/>
</dbReference>
<keyword evidence="2" id="KW-0677">Repeat</keyword>
<evidence type="ECO:0000256" key="1">
    <source>
        <dbReference type="ARBA" id="ARBA00022574"/>
    </source>
</evidence>
<evidence type="ECO:0000256" key="3">
    <source>
        <dbReference type="PROSITE-ProRule" id="PRU00221"/>
    </source>
</evidence>